<reference evidence="1" key="1">
    <citation type="submission" date="2021-06" db="EMBL/GenBank/DDBJ databases">
        <authorList>
            <person name="Rolland C."/>
        </authorList>
    </citation>
    <scope>NUCLEOTIDE SEQUENCE</scope>
    <source>
        <strain evidence="1">347.936635</strain>
    </source>
</reference>
<gene>
    <name evidence="1" type="ORF">KOM_12_80</name>
</gene>
<organism evidence="1">
    <name type="scientific">Clandestinovirus</name>
    <dbReference type="NCBI Taxonomy" id="2831644"/>
    <lineage>
        <taxon>Viruses</taxon>
    </lineage>
</organism>
<dbReference type="EMBL" id="MZ420154">
    <property type="protein sequence ID" value="QYA18350.1"/>
    <property type="molecule type" value="Genomic_DNA"/>
</dbReference>
<sequence length="167" mass="19036">MTLPTELIAKINIKVEPDVTLYSGVASEFDIGRDLIYAKIDPGTKQLLYLVIVEYWRHAAAKFTASAYYCHPSVTKVSLPQPKDIGYCKTNEEINAKMQVFDPTLYLLEDSGGCTGRLLNDLPKHYFDKLFEAKNITRIKIIDRLPDFFKMFPSVTVQVTKSPNKPW</sequence>
<accession>A0A8F8PMA7</accession>
<name>A0A8F8PMA7_9VIRU</name>
<proteinExistence type="predicted"/>
<evidence type="ECO:0000313" key="1">
    <source>
        <dbReference type="EMBL" id="QYA18350.1"/>
    </source>
</evidence>
<protein>
    <submittedName>
        <fullName evidence="1">Uncharacterized protein</fullName>
    </submittedName>
</protein>